<keyword evidence="4 7" id="KW-1133">Transmembrane helix</keyword>
<feature type="transmembrane region" description="Helical" evidence="7">
    <location>
        <begin position="132"/>
        <end position="152"/>
    </location>
</feature>
<dbReference type="AlphaFoldDB" id="T0Y355"/>
<feature type="transmembrane region" description="Helical" evidence="7">
    <location>
        <begin position="158"/>
        <end position="182"/>
    </location>
</feature>
<feature type="transmembrane region" description="Helical" evidence="7">
    <location>
        <begin position="9"/>
        <end position="26"/>
    </location>
</feature>
<evidence type="ECO:0000256" key="3">
    <source>
        <dbReference type="ARBA" id="ARBA00022692"/>
    </source>
</evidence>
<evidence type="ECO:0000256" key="2">
    <source>
        <dbReference type="ARBA" id="ARBA00022679"/>
    </source>
</evidence>
<protein>
    <submittedName>
        <fullName evidence="8">Protoheme IX farnesyltransferase</fullName>
    </submittedName>
</protein>
<evidence type="ECO:0000256" key="7">
    <source>
        <dbReference type="SAM" id="Phobius"/>
    </source>
</evidence>
<keyword evidence="2 8" id="KW-0808">Transferase</keyword>
<dbReference type="GO" id="GO:0008495">
    <property type="term" value="F:protoheme IX farnesyltransferase activity"/>
    <property type="evidence" value="ECO:0007669"/>
    <property type="project" value="InterPro"/>
</dbReference>
<dbReference type="PANTHER" id="PTHR43448">
    <property type="entry name" value="PROTOHEME IX FARNESYLTRANSFERASE, MITOCHONDRIAL"/>
    <property type="match status" value="1"/>
</dbReference>
<comment type="subcellular location">
    <subcellularLocation>
        <location evidence="1">Membrane</location>
        <topology evidence="1">Multi-pass membrane protein</topology>
    </subcellularLocation>
</comment>
<name>T0Y355_9ZZZZ</name>
<sequence length="213" mass="21927">ADWVELTKPGITGLICLVAVGGFLLADPTSVGLLPLGLVVGTGALASAGSAMLNHYLERDRDRRMRRTRERPLAAARIGPGPGALVVGLALVAIGVGAAAVVLNPLTGLSILLGALTYVVVYTVWLKPRSSWNIVIGGFAGSAPALAGGAAATGRWSAGVLALALLVFLWTPPHFWSLALLLKDDYARAGLPMLPRMDDVGYSGKVVVVSAAL</sequence>
<proteinExistence type="predicted"/>
<evidence type="ECO:0000256" key="4">
    <source>
        <dbReference type="ARBA" id="ARBA00022989"/>
    </source>
</evidence>
<dbReference type="Pfam" id="PF01040">
    <property type="entry name" value="UbiA"/>
    <property type="match status" value="1"/>
</dbReference>
<dbReference type="Gene3D" id="1.10.357.140">
    <property type="entry name" value="UbiA prenyltransferase"/>
    <property type="match status" value="1"/>
</dbReference>
<dbReference type="NCBIfam" id="TIGR01473">
    <property type="entry name" value="cyoE_ctaB"/>
    <property type="match status" value="1"/>
</dbReference>
<reference evidence="8" key="2">
    <citation type="journal article" date="2014" name="ISME J.">
        <title>Microbial stratification in low pH oxic and suboxic macroscopic growths along an acid mine drainage.</title>
        <authorList>
            <person name="Mendez-Garcia C."/>
            <person name="Mesa V."/>
            <person name="Sprenger R.R."/>
            <person name="Richter M."/>
            <person name="Diez M.S."/>
            <person name="Solano J."/>
            <person name="Bargiela R."/>
            <person name="Golyshina O.V."/>
            <person name="Manteca A."/>
            <person name="Ramos J.L."/>
            <person name="Gallego J.R."/>
            <person name="Llorente I."/>
            <person name="Martins Dos Santos V.A."/>
            <person name="Jensen O.N."/>
            <person name="Pelaez A.I."/>
            <person name="Sanchez J."/>
            <person name="Ferrer M."/>
        </authorList>
    </citation>
    <scope>NUCLEOTIDE SEQUENCE</scope>
</reference>
<comment type="caution">
    <text evidence="8">The sequence shown here is derived from an EMBL/GenBank/DDBJ whole genome shotgun (WGS) entry which is preliminary data.</text>
</comment>
<organism evidence="8">
    <name type="scientific">mine drainage metagenome</name>
    <dbReference type="NCBI Taxonomy" id="410659"/>
    <lineage>
        <taxon>unclassified sequences</taxon>
        <taxon>metagenomes</taxon>
        <taxon>ecological metagenomes</taxon>
    </lineage>
</organism>
<feature type="transmembrane region" description="Helical" evidence="7">
    <location>
        <begin position="78"/>
        <end position="100"/>
    </location>
</feature>
<feature type="transmembrane region" description="Helical" evidence="7">
    <location>
        <begin position="106"/>
        <end position="125"/>
    </location>
</feature>
<feature type="transmembrane region" description="Helical" evidence="7">
    <location>
        <begin position="32"/>
        <end position="57"/>
    </location>
</feature>
<keyword evidence="6 7" id="KW-0472">Membrane</keyword>
<evidence type="ECO:0000313" key="8">
    <source>
        <dbReference type="EMBL" id="EQD29511.1"/>
    </source>
</evidence>
<reference evidence="8" key="1">
    <citation type="submission" date="2013-08" db="EMBL/GenBank/DDBJ databases">
        <authorList>
            <person name="Mendez C."/>
            <person name="Richter M."/>
            <person name="Ferrer M."/>
            <person name="Sanchez J."/>
        </authorList>
    </citation>
    <scope>NUCLEOTIDE SEQUENCE</scope>
</reference>
<gene>
    <name evidence="8" type="ORF">B1B_18735</name>
</gene>
<evidence type="ECO:0000256" key="5">
    <source>
        <dbReference type="ARBA" id="ARBA00023133"/>
    </source>
</evidence>
<dbReference type="EMBL" id="AUZY01012559">
    <property type="protein sequence ID" value="EQD29511.1"/>
    <property type="molecule type" value="Genomic_DNA"/>
</dbReference>
<dbReference type="InterPro" id="IPR000537">
    <property type="entry name" value="UbiA_prenyltransferase"/>
</dbReference>
<accession>T0Y355</accession>
<keyword evidence="5" id="KW-0350">Heme biosynthesis</keyword>
<feature type="non-terminal residue" evidence="8">
    <location>
        <position position="213"/>
    </location>
</feature>
<dbReference type="PANTHER" id="PTHR43448:SF2">
    <property type="entry name" value="PROTOHEME IX FARNESYLTRANSFERASE, MITOCHONDRIAL"/>
    <property type="match status" value="1"/>
</dbReference>
<feature type="non-terminal residue" evidence="8">
    <location>
        <position position="1"/>
    </location>
</feature>
<evidence type="ECO:0000256" key="6">
    <source>
        <dbReference type="ARBA" id="ARBA00023136"/>
    </source>
</evidence>
<dbReference type="GO" id="GO:0006783">
    <property type="term" value="P:heme biosynthetic process"/>
    <property type="evidence" value="ECO:0007669"/>
    <property type="project" value="UniProtKB-KW"/>
</dbReference>
<evidence type="ECO:0000256" key="1">
    <source>
        <dbReference type="ARBA" id="ARBA00004141"/>
    </source>
</evidence>
<dbReference type="InterPro" id="IPR006369">
    <property type="entry name" value="Protohaem_IX_farnesylTrfase"/>
</dbReference>
<keyword evidence="3 7" id="KW-0812">Transmembrane</keyword>
<dbReference type="GO" id="GO:0016020">
    <property type="term" value="C:membrane"/>
    <property type="evidence" value="ECO:0007669"/>
    <property type="project" value="UniProtKB-SubCell"/>
</dbReference>
<dbReference type="InterPro" id="IPR044878">
    <property type="entry name" value="UbiA_sf"/>
</dbReference>